<evidence type="ECO:0000313" key="2">
    <source>
        <dbReference type="EMBL" id="MDM7861226.1"/>
    </source>
</evidence>
<feature type="transmembrane region" description="Helical" evidence="1">
    <location>
        <begin position="120"/>
        <end position="139"/>
    </location>
</feature>
<proteinExistence type="predicted"/>
<accession>A0ABT7SYH6</accession>
<keyword evidence="3" id="KW-1185">Reference proteome</keyword>
<keyword evidence="1" id="KW-0472">Membrane</keyword>
<evidence type="ECO:0000313" key="3">
    <source>
        <dbReference type="Proteomes" id="UP001234343"/>
    </source>
</evidence>
<comment type="caution">
    <text evidence="2">The sequence shown here is derived from an EMBL/GenBank/DDBJ whole genome shotgun (WGS) entry which is preliminary data.</text>
</comment>
<name>A0ABT7SYH6_9ALTE</name>
<gene>
    <name evidence="2" type="ORF">QTP81_11535</name>
</gene>
<sequence>MAKSIEALWKEGFVDDMALIAPKVNDLYNQKSKNLVDKFERMFAVNQTGVLIGAVVILAIFSAMGAPILGGIVGLMLTGLVLVGKRQLRALKQINKDASSFDYLKAFDAWLERSIQEYVYVYRWLYPGLFLVCAIRLSYSHLAAQFFAEFLPFASIFNVPIIVLIGIAIVAILLAFAAERIYRADVKLYYGNEMQKLKTLIAEMETLKS</sequence>
<reference evidence="2 3" key="1">
    <citation type="submission" date="2023-06" db="EMBL/GenBank/DDBJ databases">
        <title>Alteromonas sp. ASW11-36 isolated from intertidal sand.</title>
        <authorList>
            <person name="Li Y."/>
        </authorList>
    </citation>
    <scope>NUCLEOTIDE SEQUENCE [LARGE SCALE GENOMIC DNA]</scope>
    <source>
        <strain evidence="2 3">ASW11-36</strain>
    </source>
</reference>
<feature type="transmembrane region" description="Helical" evidence="1">
    <location>
        <begin position="50"/>
        <end position="83"/>
    </location>
</feature>
<organism evidence="2 3">
    <name type="scientific">Alteromonas arenosi</name>
    <dbReference type="NCBI Taxonomy" id="3055817"/>
    <lineage>
        <taxon>Bacteria</taxon>
        <taxon>Pseudomonadati</taxon>
        <taxon>Pseudomonadota</taxon>
        <taxon>Gammaproteobacteria</taxon>
        <taxon>Alteromonadales</taxon>
        <taxon>Alteromonadaceae</taxon>
        <taxon>Alteromonas/Salinimonas group</taxon>
        <taxon>Alteromonas</taxon>
    </lineage>
</organism>
<keyword evidence="1" id="KW-0812">Transmembrane</keyword>
<feature type="transmembrane region" description="Helical" evidence="1">
    <location>
        <begin position="159"/>
        <end position="178"/>
    </location>
</feature>
<keyword evidence="1" id="KW-1133">Transmembrane helix</keyword>
<dbReference type="Proteomes" id="UP001234343">
    <property type="component" value="Unassembled WGS sequence"/>
</dbReference>
<dbReference type="RefSeq" id="WP_289365661.1">
    <property type="nucleotide sequence ID" value="NZ_JAUCBP010000008.1"/>
</dbReference>
<evidence type="ECO:0000256" key="1">
    <source>
        <dbReference type="SAM" id="Phobius"/>
    </source>
</evidence>
<dbReference type="EMBL" id="JAUCBP010000008">
    <property type="protein sequence ID" value="MDM7861226.1"/>
    <property type="molecule type" value="Genomic_DNA"/>
</dbReference>
<protein>
    <submittedName>
        <fullName evidence="2">Uncharacterized protein</fullName>
    </submittedName>
</protein>